<protein>
    <recommendedName>
        <fullName evidence="2">Acyltransferase 3 domain-containing protein</fullName>
    </recommendedName>
</protein>
<evidence type="ECO:0000256" key="1">
    <source>
        <dbReference type="SAM" id="Phobius"/>
    </source>
</evidence>
<feature type="transmembrane region" description="Helical" evidence="1">
    <location>
        <begin position="477"/>
        <end position="498"/>
    </location>
</feature>
<proteinExistence type="predicted"/>
<name>A0A9W4S2J1_9PEZI</name>
<feature type="transmembrane region" description="Helical" evidence="1">
    <location>
        <begin position="331"/>
        <end position="351"/>
    </location>
</feature>
<organism evidence="3 4">
    <name type="scientific">Colletotrichum noveboracense</name>
    <dbReference type="NCBI Taxonomy" id="2664923"/>
    <lineage>
        <taxon>Eukaryota</taxon>
        <taxon>Fungi</taxon>
        <taxon>Dikarya</taxon>
        <taxon>Ascomycota</taxon>
        <taxon>Pezizomycotina</taxon>
        <taxon>Sordariomycetes</taxon>
        <taxon>Hypocreomycetidae</taxon>
        <taxon>Glomerellales</taxon>
        <taxon>Glomerellaceae</taxon>
        <taxon>Colletotrichum</taxon>
        <taxon>Colletotrichum gloeosporioides species complex</taxon>
    </lineage>
</organism>
<reference evidence="3" key="1">
    <citation type="submission" date="2022-08" db="EMBL/GenBank/DDBJ databases">
        <authorList>
            <person name="Giroux E."/>
            <person name="Giroux E."/>
        </authorList>
    </citation>
    <scope>NUCLEOTIDE SEQUENCE</scope>
    <source>
        <strain evidence="3">H1091258</strain>
    </source>
</reference>
<keyword evidence="1" id="KW-1133">Transmembrane helix</keyword>
<feature type="transmembrane region" description="Helical" evidence="1">
    <location>
        <begin position="441"/>
        <end position="457"/>
    </location>
</feature>
<dbReference type="InterPro" id="IPR050879">
    <property type="entry name" value="Acyltransferase_3"/>
</dbReference>
<accession>A0A9W4S2J1</accession>
<keyword evidence="1" id="KW-0472">Membrane</keyword>
<comment type="caution">
    <text evidence="3">The sequence shown here is derived from an EMBL/GenBank/DDBJ whole genome shotgun (WGS) entry which is preliminary data.</text>
</comment>
<dbReference type="Pfam" id="PF01757">
    <property type="entry name" value="Acyl_transf_3"/>
    <property type="match status" value="1"/>
</dbReference>
<dbReference type="InterPro" id="IPR002656">
    <property type="entry name" value="Acyl_transf_3_dom"/>
</dbReference>
<gene>
    <name evidence="3" type="ORF">CGXH109_LOCUS110395</name>
</gene>
<dbReference type="GO" id="GO:0016747">
    <property type="term" value="F:acyltransferase activity, transferring groups other than amino-acyl groups"/>
    <property type="evidence" value="ECO:0007669"/>
    <property type="project" value="InterPro"/>
</dbReference>
<feature type="transmembrane region" description="Helical" evidence="1">
    <location>
        <begin position="229"/>
        <end position="251"/>
    </location>
</feature>
<dbReference type="PANTHER" id="PTHR23028:SF134">
    <property type="entry name" value="PUTATIVE (AFU_ORTHOLOGUE AFUA_4G08520)-RELATED"/>
    <property type="match status" value="1"/>
</dbReference>
<feature type="transmembrane region" description="Helical" evidence="1">
    <location>
        <begin position="271"/>
        <end position="289"/>
    </location>
</feature>
<feature type="transmembrane region" description="Helical" evidence="1">
    <location>
        <begin position="371"/>
        <end position="389"/>
    </location>
</feature>
<feature type="transmembrane region" description="Helical" evidence="1">
    <location>
        <begin position="301"/>
        <end position="319"/>
    </location>
</feature>
<evidence type="ECO:0000313" key="3">
    <source>
        <dbReference type="EMBL" id="CAI0651800.1"/>
    </source>
</evidence>
<dbReference type="PANTHER" id="PTHR23028">
    <property type="entry name" value="ACETYLTRANSFERASE"/>
    <property type="match status" value="1"/>
</dbReference>
<keyword evidence="1" id="KW-0812">Transmembrane</keyword>
<feature type="transmembrane region" description="Helical" evidence="1">
    <location>
        <begin position="179"/>
        <end position="200"/>
    </location>
</feature>
<dbReference type="AlphaFoldDB" id="A0A9W4S2J1"/>
<evidence type="ECO:0000259" key="2">
    <source>
        <dbReference type="Pfam" id="PF01757"/>
    </source>
</evidence>
<feature type="transmembrane region" description="Helical" evidence="1">
    <location>
        <begin position="409"/>
        <end position="429"/>
    </location>
</feature>
<keyword evidence="4" id="KW-1185">Reference proteome</keyword>
<sequence length="522" mass="59085">MEKLEDAGAIHVPFKEPLDRIRGWFSGAWSLKSNYSLLEGDDMYSPTELPLDETERSPSLSRASIGWRPVSPQRLFWLAVPSYVARAFGRGTADSTIPAPNSTSYLNGLRGIASLIVVLQHTIDGDVSHLERRCFCWARHRRSPMSWLTMAYNQYSIVHHAWGEDDENRYFIQLPFVRLIHSGVFMVSVFFVISGFALTYGPLKKSHAGQGATAITSFPSSIFRRPLRLFLPTIPIIAISTALIPFNAFYALNSFEPMEPVALGLWGHLHYMWWTLITIITSGSANTVMPQGWTLAAEYQGSLLVFLSCLAFLKMAPIVRMSFTVLLLNYFFYLRNSYSCLFLAGMLIADFRHLRAKMPGLPIMARKITTVTSWLLLVPIIFLGCWPMHGNAFAAPGYSWFIEFDTYGFGPQTFFQATCAVALVVVLENLPPLQRLLNTKLVLYLGEISYSLYLVHWGCGKNFLTYGLKLEMIEAGYSLIASWGSLFVITMVLCFWLGDVHWRLVDQKSVRFSHWLSRILGI</sequence>
<dbReference type="Proteomes" id="UP001152533">
    <property type="component" value="Unassembled WGS sequence"/>
</dbReference>
<feature type="domain" description="Acyltransferase 3" evidence="2">
    <location>
        <begin position="105"/>
        <end position="497"/>
    </location>
</feature>
<dbReference type="EMBL" id="CAMGZC010001169">
    <property type="protein sequence ID" value="CAI0651800.1"/>
    <property type="molecule type" value="Genomic_DNA"/>
</dbReference>
<evidence type="ECO:0000313" key="4">
    <source>
        <dbReference type="Proteomes" id="UP001152533"/>
    </source>
</evidence>